<evidence type="ECO:0000313" key="2">
    <source>
        <dbReference type="EMBL" id="KAK8012910.1"/>
    </source>
</evidence>
<organism evidence="2 3">
    <name type="scientific">Apiospora marii</name>
    <dbReference type="NCBI Taxonomy" id="335849"/>
    <lineage>
        <taxon>Eukaryota</taxon>
        <taxon>Fungi</taxon>
        <taxon>Dikarya</taxon>
        <taxon>Ascomycota</taxon>
        <taxon>Pezizomycotina</taxon>
        <taxon>Sordariomycetes</taxon>
        <taxon>Xylariomycetidae</taxon>
        <taxon>Amphisphaeriales</taxon>
        <taxon>Apiosporaceae</taxon>
        <taxon>Apiospora</taxon>
    </lineage>
</organism>
<name>A0ABR1RI05_9PEZI</name>
<dbReference type="Proteomes" id="UP001396898">
    <property type="component" value="Unassembled WGS sequence"/>
</dbReference>
<reference evidence="2 3" key="1">
    <citation type="submission" date="2023-01" db="EMBL/GenBank/DDBJ databases">
        <title>Analysis of 21 Apiospora genomes using comparative genomics revels a genus with tremendous synthesis potential of carbohydrate active enzymes and secondary metabolites.</title>
        <authorList>
            <person name="Sorensen T."/>
        </authorList>
    </citation>
    <scope>NUCLEOTIDE SEQUENCE [LARGE SCALE GENOMIC DNA]</scope>
    <source>
        <strain evidence="2 3">CBS 20057</strain>
    </source>
</reference>
<comment type="caution">
    <text evidence="2">The sequence shown here is derived from an EMBL/GenBank/DDBJ whole genome shotgun (WGS) entry which is preliminary data.</text>
</comment>
<keyword evidence="1" id="KW-0812">Transmembrane</keyword>
<keyword evidence="1" id="KW-0472">Membrane</keyword>
<evidence type="ECO:0008006" key="4">
    <source>
        <dbReference type="Google" id="ProtNLM"/>
    </source>
</evidence>
<proteinExistence type="predicted"/>
<dbReference type="PANTHER" id="PTHR34414:SF1">
    <property type="entry name" value="SUBTILISIN-LIKE SERINE PROTEASE"/>
    <property type="match status" value="1"/>
</dbReference>
<evidence type="ECO:0000313" key="3">
    <source>
        <dbReference type="Proteomes" id="UP001396898"/>
    </source>
</evidence>
<dbReference type="PANTHER" id="PTHR34414">
    <property type="entry name" value="HET DOMAIN-CONTAINING PROTEIN-RELATED"/>
    <property type="match status" value="1"/>
</dbReference>
<feature type="transmembrane region" description="Helical" evidence="1">
    <location>
        <begin position="243"/>
        <end position="264"/>
    </location>
</feature>
<evidence type="ECO:0000256" key="1">
    <source>
        <dbReference type="SAM" id="Phobius"/>
    </source>
</evidence>
<keyword evidence="1" id="KW-1133">Transmembrane helix</keyword>
<gene>
    <name evidence="2" type="ORF">PG991_010285</name>
</gene>
<accession>A0ABR1RI05</accession>
<keyword evidence="3" id="KW-1185">Reference proteome</keyword>
<feature type="transmembrane region" description="Helical" evidence="1">
    <location>
        <begin position="279"/>
        <end position="301"/>
    </location>
</feature>
<dbReference type="Pfam" id="PF20246">
    <property type="entry name" value="DUF6601"/>
    <property type="match status" value="1"/>
</dbReference>
<dbReference type="InterPro" id="IPR046536">
    <property type="entry name" value="DUF6601"/>
</dbReference>
<dbReference type="EMBL" id="JAQQWI010000015">
    <property type="protein sequence ID" value="KAK8012910.1"/>
    <property type="molecule type" value="Genomic_DNA"/>
</dbReference>
<sequence length="317" mass="36412">MEMSLMQIGPQDEAVVLPFLETNQIVVDQAEASPSPLIAFDDKPAVFEAIKTKLSTERLERLYRTLFLVSNRRNISPLHHQLVKGRQALVTERADLHLVWNYDRILVKPIPHCLLSHAFWQTHLLAPLAQRATAGHQGARQASAVKTWQEAQGFLRTYASLIQHPSDLHLAKALHLVPDRTEWNTWCHFICGFAHLRDKQVAPRYHYGELRPTRLNFWCKIFLRGQSYLDTTHNYGTYFGHFFAPYLFLFSAVTVVLGCLQVALQQEPQGPMANLANSFVPFAMHLTFVGVFSFPVLYLAFQLRELLYFVVWNRGLT</sequence>
<protein>
    <recommendedName>
        <fullName evidence="4">Anoctamin</fullName>
    </recommendedName>
</protein>